<dbReference type="GeneID" id="54354942"/>
<evidence type="ECO:0000259" key="8">
    <source>
        <dbReference type="Pfam" id="PF08534"/>
    </source>
</evidence>
<evidence type="ECO:0000256" key="2">
    <source>
        <dbReference type="ARBA" id="ARBA00022559"/>
    </source>
</evidence>
<protein>
    <submittedName>
        <fullName evidence="9">Peroxiredoxin-2D</fullName>
    </submittedName>
</protein>
<evidence type="ECO:0000256" key="4">
    <source>
        <dbReference type="ARBA" id="ARBA00023002"/>
    </source>
</evidence>
<evidence type="ECO:0000256" key="3">
    <source>
        <dbReference type="ARBA" id="ARBA00022862"/>
    </source>
</evidence>
<dbReference type="OrthoDB" id="195498at2759"/>
<dbReference type="InterPro" id="IPR036249">
    <property type="entry name" value="Thioredoxin-like_sf"/>
</dbReference>
<keyword evidence="4 7" id="KW-0560">Oxidoreductase</keyword>
<feature type="active site" description="Cysteine sulfenic acid (-SOH) intermediate" evidence="6">
    <location>
        <position position="59"/>
    </location>
</feature>
<dbReference type="Gene3D" id="3.40.30.10">
    <property type="entry name" value="Glutaredoxin"/>
    <property type="match status" value="1"/>
</dbReference>
<dbReference type="Pfam" id="PF08534">
    <property type="entry name" value="Redoxin"/>
    <property type="match status" value="1"/>
</dbReference>
<dbReference type="CDD" id="cd03013">
    <property type="entry name" value="PRX5_like"/>
    <property type="match status" value="1"/>
</dbReference>
<name>A0A6A5R447_9PLEO</name>
<sequence>MAPLQPGDKFPSDVVFEHVKIESDNPKSAGMPYDYDASKEWADKKVVLFSVPGAFTPGCQGAHIPPILGRIDEVKSKADIVAVIGYNDGWVMCAWGKINGISDDKILFLSDSKTQFSKSHGWEAGVGGRNGRYAMVIDHGKVVYADVDKDFTQVTVSGVESVLKSL</sequence>
<evidence type="ECO:0000313" key="9">
    <source>
        <dbReference type="EMBL" id="KAF1922851.1"/>
    </source>
</evidence>
<dbReference type="RefSeq" id="XP_033443104.1">
    <property type="nucleotide sequence ID" value="XM_033597275.1"/>
</dbReference>
<evidence type="ECO:0000256" key="1">
    <source>
        <dbReference type="ARBA" id="ARBA00010505"/>
    </source>
</evidence>
<dbReference type="PANTHER" id="PTHR10430:SF16">
    <property type="entry name" value="PEROXIREDOXIN-5, MITOCHONDRIAL"/>
    <property type="match status" value="1"/>
</dbReference>
<dbReference type="Proteomes" id="UP000800082">
    <property type="component" value="Unassembled WGS sequence"/>
</dbReference>
<comment type="similarity">
    <text evidence="1 7">Belongs to the peroxiredoxin family. Prx5 subfamily.</text>
</comment>
<dbReference type="SUPFAM" id="SSF52833">
    <property type="entry name" value="Thioredoxin-like"/>
    <property type="match status" value="1"/>
</dbReference>
<gene>
    <name evidence="9" type="ORF">M421DRAFT_76937</name>
</gene>
<dbReference type="GO" id="GO:0042744">
    <property type="term" value="P:hydrogen peroxide catabolic process"/>
    <property type="evidence" value="ECO:0007669"/>
    <property type="project" value="TreeGrafter"/>
</dbReference>
<keyword evidence="10" id="KW-1185">Reference proteome</keyword>
<dbReference type="InterPro" id="IPR013740">
    <property type="entry name" value="Redoxin"/>
</dbReference>
<dbReference type="GO" id="GO:0034599">
    <property type="term" value="P:cellular response to oxidative stress"/>
    <property type="evidence" value="ECO:0007669"/>
    <property type="project" value="InterPro"/>
</dbReference>
<evidence type="ECO:0000256" key="5">
    <source>
        <dbReference type="ARBA" id="ARBA00023284"/>
    </source>
</evidence>
<feature type="domain" description="Redoxin" evidence="8">
    <location>
        <begin position="5"/>
        <end position="163"/>
    </location>
</feature>
<evidence type="ECO:0000256" key="6">
    <source>
        <dbReference type="PIRSR" id="PIRSR637944-1"/>
    </source>
</evidence>
<dbReference type="GO" id="GO:0005739">
    <property type="term" value="C:mitochondrion"/>
    <property type="evidence" value="ECO:0007669"/>
    <property type="project" value="TreeGrafter"/>
</dbReference>
<dbReference type="InterPro" id="IPR037944">
    <property type="entry name" value="PRX5-like"/>
</dbReference>
<dbReference type="GO" id="GO:0005777">
    <property type="term" value="C:peroxisome"/>
    <property type="evidence" value="ECO:0007669"/>
    <property type="project" value="TreeGrafter"/>
</dbReference>
<keyword evidence="2 7" id="KW-0575">Peroxidase</keyword>
<comment type="function">
    <text evidence="7">Thiol-specific peroxidase that catalyzes the reduction of hydrogen peroxide and organic hydroperoxides to water and alcohols, respectively. Plays a role in cell protection against oxidative stress by detoxifying peroxides.</text>
</comment>
<dbReference type="PANTHER" id="PTHR10430">
    <property type="entry name" value="PEROXIREDOXIN"/>
    <property type="match status" value="1"/>
</dbReference>
<evidence type="ECO:0000256" key="7">
    <source>
        <dbReference type="RuleBase" id="RU366011"/>
    </source>
</evidence>
<dbReference type="GO" id="GO:0008379">
    <property type="term" value="F:thioredoxin peroxidase activity"/>
    <property type="evidence" value="ECO:0007669"/>
    <property type="project" value="InterPro"/>
</dbReference>
<reference evidence="9" key="1">
    <citation type="journal article" date="2020" name="Stud. Mycol.">
        <title>101 Dothideomycetes genomes: a test case for predicting lifestyles and emergence of pathogens.</title>
        <authorList>
            <person name="Haridas S."/>
            <person name="Albert R."/>
            <person name="Binder M."/>
            <person name="Bloem J."/>
            <person name="Labutti K."/>
            <person name="Salamov A."/>
            <person name="Andreopoulos B."/>
            <person name="Baker S."/>
            <person name="Barry K."/>
            <person name="Bills G."/>
            <person name="Bluhm B."/>
            <person name="Cannon C."/>
            <person name="Castanera R."/>
            <person name="Culley D."/>
            <person name="Daum C."/>
            <person name="Ezra D."/>
            <person name="Gonzalez J."/>
            <person name="Henrissat B."/>
            <person name="Kuo A."/>
            <person name="Liang C."/>
            <person name="Lipzen A."/>
            <person name="Lutzoni F."/>
            <person name="Magnuson J."/>
            <person name="Mondo S."/>
            <person name="Nolan M."/>
            <person name="Ohm R."/>
            <person name="Pangilinan J."/>
            <person name="Park H.-J."/>
            <person name="Ramirez L."/>
            <person name="Alfaro M."/>
            <person name="Sun H."/>
            <person name="Tritt A."/>
            <person name="Yoshinaga Y."/>
            <person name="Zwiers L.-H."/>
            <person name="Turgeon B."/>
            <person name="Goodwin S."/>
            <person name="Spatafora J."/>
            <person name="Crous P."/>
            <person name="Grigoriev I."/>
        </authorList>
    </citation>
    <scope>NUCLEOTIDE SEQUENCE</scope>
    <source>
        <strain evidence="9">CBS 183.55</strain>
    </source>
</reference>
<keyword evidence="5 7" id="KW-0676">Redox-active center</keyword>
<accession>A0A6A5R447</accession>
<dbReference type="EMBL" id="ML979014">
    <property type="protein sequence ID" value="KAF1922851.1"/>
    <property type="molecule type" value="Genomic_DNA"/>
</dbReference>
<proteinExistence type="inferred from homology"/>
<dbReference type="GO" id="GO:0045454">
    <property type="term" value="P:cell redox homeostasis"/>
    <property type="evidence" value="ECO:0007669"/>
    <property type="project" value="TreeGrafter"/>
</dbReference>
<keyword evidence="3 7" id="KW-0049">Antioxidant</keyword>
<evidence type="ECO:0000313" key="10">
    <source>
        <dbReference type="Proteomes" id="UP000800082"/>
    </source>
</evidence>
<organism evidence="9 10">
    <name type="scientific">Didymella exigua CBS 183.55</name>
    <dbReference type="NCBI Taxonomy" id="1150837"/>
    <lineage>
        <taxon>Eukaryota</taxon>
        <taxon>Fungi</taxon>
        <taxon>Dikarya</taxon>
        <taxon>Ascomycota</taxon>
        <taxon>Pezizomycotina</taxon>
        <taxon>Dothideomycetes</taxon>
        <taxon>Pleosporomycetidae</taxon>
        <taxon>Pleosporales</taxon>
        <taxon>Pleosporineae</taxon>
        <taxon>Didymellaceae</taxon>
        <taxon>Didymella</taxon>
    </lineage>
</organism>
<dbReference type="AlphaFoldDB" id="A0A6A5R447"/>